<dbReference type="RefSeq" id="XP_005534878.1">
    <property type="nucleotide sequence ID" value="XM_005534821.1"/>
</dbReference>
<dbReference type="EMBL" id="AP006492">
    <property type="protein sequence ID" value="BAM80271.1"/>
    <property type="molecule type" value="Genomic_DNA"/>
</dbReference>
<accession>M1URL8</accession>
<dbReference type="GeneID" id="16994057"/>
<proteinExistence type="predicted"/>
<sequence>MPRSRQRRRSCRTYILLHESLSERNGETSEVTSSDVHRRVLVLQAPRLDPHTEEAVLPSERMQQLETHTIYARPVSEAEEAFFAEAERAYQQEKSLFIPEDTFPDDGYDYEQHFRERGDGVFIPAPIIATDLNTRACDACGSAGARDPADPELASDLNRVLDLLASDEEASEAGSESEETACSAADVASADELTDDFVLQANALVGTCSLSKNAVDVRFRDVDATQKQRPVQRRPRDFLDEQFDSFLQTVYADHGDPGEPDACTASPTARHPHSPDVFDRMLADFEEDLRRLRVDPTKDFQRVQLRSRDAAHCEPSNGMTEGIQSGSAKGCRELHGPAEIAAGLDARQVVPRIAHPDQVAPRCTAIAPRAPPHERLSDDNNACYSTESDASDWSDHWSSSDDVCSADRITAESGSVARAAAGRYVPQLIRCVRGSSAGRQTARELDLPESEKAVPHLGSNAAHGAIIEQRQPADAFPPLPSGVRISAESPNQEQMVAGNSRVLRHGGANDSREEKRLLKAQRRERRAVKKALKEAYSRERHRQNIHRHLLGAAKVSVEYRTAL</sequence>
<dbReference type="HOGENOM" id="CLU_484295_0_0_1"/>
<reference evidence="2 3" key="1">
    <citation type="journal article" date="2004" name="Nature">
        <title>Genome sequence of the ultrasmall unicellular red alga Cyanidioschyzon merolae 10D.</title>
        <authorList>
            <person name="Matsuzaki M."/>
            <person name="Misumi O."/>
            <person name="Shin-i T."/>
            <person name="Maruyama S."/>
            <person name="Takahara M."/>
            <person name="Miyagishima S."/>
            <person name="Mori T."/>
            <person name="Nishida K."/>
            <person name="Yagisawa F."/>
            <person name="Nishida K."/>
            <person name="Yoshida Y."/>
            <person name="Nishimura Y."/>
            <person name="Nakao S."/>
            <person name="Kobayashi T."/>
            <person name="Momoyama Y."/>
            <person name="Higashiyama T."/>
            <person name="Minoda A."/>
            <person name="Sano M."/>
            <person name="Nomoto H."/>
            <person name="Oishi K."/>
            <person name="Hayashi H."/>
            <person name="Ohta F."/>
            <person name="Nishizaka S."/>
            <person name="Haga S."/>
            <person name="Miura S."/>
            <person name="Morishita T."/>
            <person name="Kabeya Y."/>
            <person name="Terasawa K."/>
            <person name="Suzuki Y."/>
            <person name="Ishii Y."/>
            <person name="Asakawa S."/>
            <person name="Takano H."/>
            <person name="Ohta N."/>
            <person name="Kuroiwa H."/>
            <person name="Tanaka K."/>
            <person name="Shimizu N."/>
            <person name="Sugano S."/>
            <person name="Sato N."/>
            <person name="Nozaki H."/>
            <person name="Ogasawara N."/>
            <person name="Kohara Y."/>
            <person name="Kuroiwa T."/>
        </authorList>
    </citation>
    <scope>NUCLEOTIDE SEQUENCE [LARGE SCALE GENOMIC DNA]</scope>
    <source>
        <strain evidence="2 3">10D</strain>
    </source>
</reference>
<evidence type="ECO:0000313" key="3">
    <source>
        <dbReference type="Proteomes" id="UP000007014"/>
    </source>
</evidence>
<feature type="compositionally biased region" description="Polar residues" evidence="1">
    <location>
        <begin position="317"/>
        <end position="327"/>
    </location>
</feature>
<feature type="region of interest" description="Disordered" evidence="1">
    <location>
        <begin position="167"/>
        <end position="186"/>
    </location>
</feature>
<dbReference type="Proteomes" id="UP000007014">
    <property type="component" value="Chromosome 10"/>
</dbReference>
<feature type="region of interest" description="Disordered" evidence="1">
    <location>
        <begin position="370"/>
        <end position="398"/>
    </location>
</feature>
<evidence type="ECO:0000256" key="1">
    <source>
        <dbReference type="SAM" id="MobiDB-lite"/>
    </source>
</evidence>
<organism evidence="2 3">
    <name type="scientific">Cyanidioschyzon merolae (strain NIES-3377 / 10D)</name>
    <name type="common">Unicellular red alga</name>
    <dbReference type="NCBI Taxonomy" id="280699"/>
    <lineage>
        <taxon>Eukaryota</taxon>
        <taxon>Rhodophyta</taxon>
        <taxon>Bangiophyceae</taxon>
        <taxon>Cyanidiales</taxon>
        <taxon>Cyanidiaceae</taxon>
        <taxon>Cyanidioschyzon</taxon>
    </lineage>
</organism>
<keyword evidence="3" id="KW-1185">Reference proteome</keyword>
<evidence type="ECO:0000313" key="2">
    <source>
        <dbReference type="EMBL" id="BAM80271.1"/>
    </source>
</evidence>
<feature type="compositionally biased region" description="Acidic residues" evidence="1">
    <location>
        <begin position="167"/>
        <end position="179"/>
    </location>
</feature>
<dbReference type="KEGG" id="cme:CYME_CMJ142C"/>
<dbReference type="Gramene" id="CMJ142CT">
    <property type="protein sequence ID" value="CMJ142CT"/>
    <property type="gene ID" value="CMJ142C"/>
</dbReference>
<dbReference type="AlphaFoldDB" id="M1URL8"/>
<gene>
    <name evidence="2" type="ORF">CYME_CMJ142C</name>
</gene>
<dbReference type="OrthoDB" id="29687at2759"/>
<protein>
    <submittedName>
        <fullName evidence="2">Uncharacterized protein</fullName>
    </submittedName>
</protein>
<name>M1URL8_CYAM1</name>
<feature type="region of interest" description="Disordered" evidence="1">
    <location>
        <begin position="312"/>
        <end position="331"/>
    </location>
</feature>
<feature type="region of interest" description="Disordered" evidence="1">
    <location>
        <begin position="255"/>
        <end position="274"/>
    </location>
</feature>
<reference evidence="2 3" key="2">
    <citation type="journal article" date="2007" name="BMC Biol.">
        <title>A 100%-complete sequence reveals unusually simple genomic features in the hot-spring red alga Cyanidioschyzon merolae.</title>
        <authorList>
            <person name="Nozaki H."/>
            <person name="Takano H."/>
            <person name="Misumi O."/>
            <person name="Terasawa K."/>
            <person name="Matsuzaki M."/>
            <person name="Maruyama S."/>
            <person name="Nishida K."/>
            <person name="Yagisawa F."/>
            <person name="Yoshida Y."/>
            <person name="Fujiwara T."/>
            <person name="Takio S."/>
            <person name="Tamura K."/>
            <person name="Chung S.J."/>
            <person name="Nakamura S."/>
            <person name="Kuroiwa H."/>
            <person name="Tanaka K."/>
            <person name="Sato N."/>
            <person name="Kuroiwa T."/>
        </authorList>
    </citation>
    <scope>NUCLEOTIDE SEQUENCE [LARGE SCALE GENOMIC DNA]</scope>
    <source>
        <strain evidence="2 3">10D</strain>
    </source>
</reference>